<comment type="caution">
    <text evidence="2">The sequence shown here is derived from an EMBL/GenBank/DDBJ whole genome shotgun (WGS) entry which is preliminary data.</text>
</comment>
<evidence type="ECO:0000313" key="2">
    <source>
        <dbReference type="EMBL" id="OWA52425.1"/>
    </source>
</evidence>
<feature type="coiled-coil region" evidence="1">
    <location>
        <begin position="41"/>
        <end position="78"/>
    </location>
</feature>
<gene>
    <name evidence="2" type="ORF">BV898_16882</name>
</gene>
<evidence type="ECO:0000313" key="3">
    <source>
        <dbReference type="Proteomes" id="UP000192578"/>
    </source>
</evidence>
<proteinExistence type="predicted"/>
<dbReference type="EMBL" id="MTYJ01000267">
    <property type="protein sequence ID" value="OWA52425.1"/>
    <property type="molecule type" value="Genomic_DNA"/>
</dbReference>
<dbReference type="AlphaFoldDB" id="A0A9X6NE09"/>
<accession>A0A9X6NE09</accession>
<protein>
    <submittedName>
        <fullName evidence="2">Uncharacterized protein</fullName>
    </submittedName>
</protein>
<name>A0A9X6NE09_HYPEX</name>
<sequence>MSEEEKRRFNETSRKAAQARLAETKARKRLKMEDLEFGALADAASQEAKRSKMEANRQEALQRKAAFLERKRQEAEDTEICTVVAAWSLVQLEAEQPENDAWMLSAES</sequence>
<keyword evidence="1" id="KW-0175">Coiled coil</keyword>
<evidence type="ECO:0000256" key="1">
    <source>
        <dbReference type="SAM" id="Coils"/>
    </source>
</evidence>
<keyword evidence="3" id="KW-1185">Reference proteome</keyword>
<reference evidence="3" key="1">
    <citation type="submission" date="2017-01" db="EMBL/GenBank/DDBJ databases">
        <title>Comparative genomics of anhydrobiosis in the tardigrade Hypsibius dujardini.</title>
        <authorList>
            <person name="Yoshida Y."/>
            <person name="Koutsovoulos G."/>
            <person name="Laetsch D."/>
            <person name="Stevens L."/>
            <person name="Kumar S."/>
            <person name="Horikawa D."/>
            <person name="Ishino K."/>
            <person name="Komine S."/>
            <person name="Tomita M."/>
            <person name="Blaxter M."/>
            <person name="Arakawa K."/>
        </authorList>
    </citation>
    <scope>NUCLEOTIDE SEQUENCE [LARGE SCALE GENOMIC DNA]</scope>
    <source>
        <strain evidence="3">Z151</strain>
    </source>
</reference>
<dbReference type="Proteomes" id="UP000192578">
    <property type="component" value="Unassembled WGS sequence"/>
</dbReference>
<organism evidence="2 3">
    <name type="scientific">Hypsibius exemplaris</name>
    <name type="common">Freshwater tardigrade</name>
    <dbReference type="NCBI Taxonomy" id="2072580"/>
    <lineage>
        <taxon>Eukaryota</taxon>
        <taxon>Metazoa</taxon>
        <taxon>Ecdysozoa</taxon>
        <taxon>Tardigrada</taxon>
        <taxon>Eutardigrada</taxon>
        <taxon>Parachela</taxon>
        <taxon>Hypsibioidea</taxon>
        <taxon>Hypsibiidae</taxon>
        <taxon>Hypsibius</taxon>
    </lineage>
</organism>